<feature type="domain" description="Mitochondrial dynamics protein MID51-like C-terminal" evidence="27">
    <location>
        <begin position="503"/>
        <end position="702"/>
    </location>
</feature>
<dbReference type="SMART" id="SM01265">
    <property type="entry name" value="Mab-21"/>
    <property type="match status" value="1"/>
</dbReference>
<organism evidence="28 29">
    <name type="scientific">Tachysurus vachellii</name>
    <name type="common">Darkbarbel catfish</name>
    <name type="synonym">Pelteobagrus vachellii</name>
    <dbReference type="NCBI Taxonomy" id="175792"/>
    <lineage>
        <taxon>Eukaryota</taxon>
        <taxon>Metazoa</taxon>
        <taxon>Chordata</taxon>
        <taxon>Craniata</taxon>
        <taxon>Vertebrata</taxon>
        <taxon>Euteleostomi</taxon>
        <taxon>Actinopterygii</taxon>
        <taxon>Neopterygii</taxon>
        <taxon>Teleostei</taxon>
        <taxon>Ostariophysi</taxon>
        <taxon>Siluriformes</taxon>
        <taxon>Bagridae</taxon>
        <taxon>Tachysurus</taxon>
    </lineage>
</organism>
<evidence type="ECO:0000256" key="22">
    <source>
        <dbReference type="ARBA" id="ARBA00041786"/>
    </source>
</evidence>
<evidence type="ECO:0000256" key="18">
    <source>
        <dbReference type="ARBA" id="ARBA00023157"/>
    </source>
</evidence>
<evidence type="ECO:0000256" key="19">
    <source>
        <dbReference type="ARBA" id="ARBA00023242"/>
    </source>
</evidence>
<dbReference type="InterPro" id="IPR024810">
    <property type="entry name" value="MAB21L/cGLR"/>
</dbReference>
<gene>
    <name evidence="28" type="ORF">Q7C36_021674</name>
</gene>
<keyword evidence="8" id="KW-0812">Transmembrane</keyword>
<keyword evidence="17" id="KW-0472">Membrane</keyword>
<keyword evidence="11" id="KW-1000">Mitochondrion outer membrane</keyword>
<dbReference type="SUPFAM" id="SSF51197">
    <property type="entry name" value="Clavaminate synthase-like"/>
    <property type="match status" value="1"/>
</dbReference>
<evidence type="ECO:0000256" key="24">
    <source>
        <dbReference type="ARBA" id="ARBA00047565"/>
    </source>
</evidence>
<evidence type="ECO:0000256" key="21">
    <source>
        <dbReference type="ARBA" id="ARBA00033313"/>
    </source>
</evidence>
<dbReference type="Gene3D" id="2.60.120.590">
    <property type="entry name" value="Alpha-ketoglutarate-dependent dioxygenase AlkB-like"/>
    <property type="match status" value="1"/>
</dbReference>
<dbReference type="Pfam" id="PF21297">
    <property type="entry name" value="MID51-like_C"/>
    <property type="match status" value="1"/>
</dbReference>
<feature type="compositionally biased region" description="Basic and acidic residues" evidence="25">
    <location>
        <begin position="8"/>
        <end position="33"/>
    </location>
</feature>
<dbReference type="InterPro" id="IPR049097">
    <property type="entry name" value="MID51-like_C"/>
</dbReference>
<feature type="compositionally biased region" description="Basic and acidic residues" evidence="25">
    <location>
        <begin position="297"/>
        <end position="317"/>
    </location>
</feature>
<evidence type="ECO:0000256" key="8">
    <source>
        <dbReference type="ARBA" id="ARBA00022692"/>
    </source>
</evidence>
<evidence type="ECO:0000256" key="5">
    <source>
        <dbReference type="ARBA" id="ARBA00012931"/>
    </source>
</evidence>
<evidence type="ECO:0000256" key="2">
    <source>
        <dbReference type="ARBA" id="ARBA00004324"/>
    </source>
</evidence>
<evidence type="ECO:0000256" key="15">
    <source>
        <dbReference type="ARBA" id="ARBA00023004"/>
    </source>
</evidence>
<proteinExistence type="inferred from homology"/>
<feature type="region of interest" description="Disordered" evidence="25">
    <location>
        <begin position="1"/>
        <end position="53"/>
    </location>
</feature>
<evidence type="ECO:0000256" key="1">
    <source>
        <dbReference type="ARBA" id="ARBA00001954"/>
    </source>
</evidence>
<dbReference type="EC" id="1.14.11.53" evidence="5"/>
<keyword evidence="10" id="KW-0547">Nucleotide-binding</keyword>
<dbReference type="PANTHER" id="PTHR16451">
    <property type="entry name" value="MITOCHONDRIAL DYNAMICS PROTEINS 49/51 FAMILY MEMBER"/>
    <property type="match status" value="1"/>
</dbReference>
<evidence type="ECO:0000256" key="11">
    <source>
        <dbReference type="ARBA" id="ARBA00022787"/>
    </source>
</evidence>
<keyword evidence="9" id="KW-0479">Metal-binding</keyword>
<evidence type="ECO:0000256" key="6">
    <source>
        <dbReference type="ARBA" id="ARBA00018485"/>
    </source>
</evidence>
<keyword evidence="15" id="KW-0408">Iron</keyword>
<evidence type="ECO:0000256" key="3">
    <source>
        <dbReference type="ARBA" id="ARBA00004572"/>
    </source>
</evidence>
<evidence type="ECO:0000256" key="4">
    <source>
        <dbReference type="ARBA" id="ARBA00007879"/>
    </source>
</evidence>
<dbReference type="FunFam" id="2.60.120.590:FF:000002">
    <property type="entry name" value="RNA demethylase ALKBH5"/>
    <property type="match status" value="1"/>
</dbReference>
<dbReference type="GO" id="GO:0090141">
    <property type="term" value="P:positive regulation of mitochondrial fission"/>
    <property type="evidence" value="ECO:0007669"/>
    <property type="project" value="TreeGrafter"/>
</dbReference>
<feature type="region of interest" description="Disordered" evidence="25">
    <location>
        <begin position="452"/>
        <end position="473"/>
    </location>
</feature>
<evidence type="ECO:0000256" key="9">
    <source>
        <dbReference type="ARBA" id="ARBA00022723"/>
    </source>
</evidence>
<dbReference type="GO" id="GO:0046872">
    <property type="term" value="F:metal ion binding"/>
    <property type="evidence" value="ECO:0007669"/>
    <property type="project" value="UniProtKB-KW"/>
</dbReference>
<keyword evidence="12" id="KW-0223">Dioxygenase</keyword>
<evidence type="ECO:0000313" key="29">
    <source>
        <dbReference type="Proteomes" id="UP001187315"/>
    </source>
</evidence>
<dbReference type="Proteomes" id="UP001187315">
    <property type="component" value="Unassembled WGS sequence"/>
</dbReference>
<dbReference type="InterPro" id="IPR037151">
    <property type="entry name" value="AlkB-like_sf"/>
</dbReference>
<dbReference type="FunFam" id="3.30.460.90:FF:000002">
    <property type="entry name" value="Mitochondrial dynamics protein MID51"/>
    <property type="match status" value="1"/>
</dbReference>
<evidence type="ECO:0000256" key="12">
    <source>
        <dbReference type="ARBA" id="ARBA00022964"/>
    </source>
</evidence>
<keyword evidence="7" id="KW-0597">Phosphoprotein</keyword>
<keyword evidence="14" id="KW-0560">Oxidoreductase</keyword>
<feature type="region of interest" description="Disordered" evidence="25">
    <location>
        <begin position="270"/>
        <end position="338"/>
    </location>
</feature>
<keyword evidence="16" id="KW-0496">Mitochondrion</keyword>
<comment type="catalytic activity">
    <reaction evidence="24">
        <text>an N(6)-methyladenosine in mRNA + 2-oxoglutarate + O2 = an adenosine in mRNA + formaldehyde + succinate + CO2</text>
        <dbReference type="Rhea" id="RHEA:49520"/>
        <dbReference type="Rhea" id="RHEA-COMP:12414"/>
        <dbReference type="Rhea" id="RHEA-COMP:12417"/>
        <dbReference type="ChEBI" id="CHEBI:15379"/>
        <dbReference type="ChEBI" id="CHEBI:16526"/>
        <dbReference type="ChEBI" id="CHEBI:16810"/>
        <dbReference type="ChEBI" id="CHEBI:16842"/>
        <dbReference type="ChEBI" id="CHEBI:30031"/>
        <dbReference type="ChEBI" id="CHEBI:74411"/>
        <dbReference type="ChEBI" id="CHEBI:74449"/>
        <dbReference type="EC" id="1.14.11.53"/>
    </reaction>
    <physiologicalReaction direction="left-to-right" evidence="24">
        <dbReference type="Rhea" id="RHEA:49521"/>
    </physiologicalReaction>
</comment>
<sequence>MSASGFTDLRDKLKSMTPHRENHKITKVPEHGGVKKRVRRDSGDARELQEEEEEARAAEVIKVKSGITQARVFTPEECARIEANIDDVVAKGDRGLYREHTVDRAPLRNKYFFGEGYTYGAQLEKRGPGQERLYSKGEVDDIPSWVNELVIEPLVARGIIPVGFVNSAVINDYRPGGCIVSHVDPIHIFERPIVSVSFFSDSALCFGCKFQFKPIRVSEPVLCLPVRRGSVTLLSGYAADDITHCIRPQDIKQRRAVIILRKTRPNAPRLDTTSLSTFSSPTSERRHVLKAKRSHRKADPDAAHRPRILEMDKEQQRRSLHLQPSHHGDDDDGGASENSWRRVVNTTFKDRDMYYSSKRRGEDGISAIVDFLLANARLVLGVSGVAVLGIATLAVKKLIERAGRPPDEGNPEKKMTDSWEDLSLVSSSPKLLQKGIEGVVIKQIAAASKKADLSQSAPQSQSQTQKTGSDVSQTRRRLDLCVSTFSERLEQYYRTRVCLSPSEVSRAQQRALDIATEIQAFLHSKHPDMPRGEMTLAGSLLDNLQVVRADHACLLVPLQLEPSLWTPIAGEDTFLGHPQYCMLRRENLEYFPRGRSYWDRHLLGGYLSSQLIAEQLRKSITESMNWPSLSGTLECEVRPVLGSPALKLEIQGLRESRRNFDEEQLFISILPTVRLGDMTLTAQPEITGSFDYVWYQSFYTRETARLASLDQSEGETGVRRKCLKTLKAVCRNCPTLHKLTGAQLSNLILHMSEKEFDWSESVFADRFQQAITELIGYLETGFLPSYFKPAVNLLQGFTEDDIDEMGFMLYCAVSEPEILLI</sequence>
<dbReference type="Gene3D" id="3.30.460.90">
    <property type="match status" value="1"/>
</dbReference>
<dbReference type="EMBL" id="JAVHJS010000024">
    <property type="protein sequence ID" value="KAK2817741.1"/>
    <property type="molecule type" value="Genomic_DNA"/>
</dbReference>
<dbReference type="GO" id="GO:0007005">
    <property type="term" value="P:mitochondrion organization"/>
    <property type="evidence" value="ECO:0007669"/>
    <property type="project" value="InterPro"/>
</dbReference>
<feature type="compositionally biased region" description="Basic residues" evidence="25">
    <location>
        <begin position="287"/>
        <end position="296"/>
    </location>
</feature>
<dbReference type="GO" id="GO:0000166">
    <property type="term" value="F:nucleotide binding"/>
    <property type="evidence" value="ECO:0007669"/>
    <property type="project" value="UniProtKB-KW"/>
</dbReference>
<protein>
    <recommendedName>
        <fullName evidence="6">RNA demethylase ALKBH5</fullName>
        <ecNumber evidence="5">1.14.11.53</ecNumber>
    </recommendedName>
    <alternativeName>
        <fullName evidence="20">Alkylated DNA repair protein alkB homolog 5</fullName>
    </alternativeName>
    <alternativeName>
        <fullName evidence="21">Alpha-ketoglutarate-dependent dioxygenase alkB homolog 5</fullName>
    </alternativeName>
    <alternativeName>
        <fullName evidence="22">Mitochondrial elongation factor 1</fullName>
    </alternativeName>
    <alternativeName>
        <fullName evidence="23">Smith-Magenis syndrome chromosomal region candidate gene 7 protein-like</fullName>
    </alternativeName>
</protein>
<keyword evidence="18" id="KW-1015">Disulfide bond</keyword>
<accession>A0AA88IRR7</accession>
<reference evidence="28" key="1">
    <citation type="submission" date="2023-08" db="EMBL/GenBank/DDBJ databases">
        <title>Pelteobagrus vachellii genome.</title>
        <authorList>
            <person name="Liu H."/>
        </authorList>
    </citation>
    <scope>NUCLEOTIDE SEQUENCE</scope>
    <source>
        <strain evidence="28">PRFRI_2022a</strain>
        <tissue evidence="28">Muscle</tissue>
    </source>
</reference>
<dbReference type="Gene3D" id="1.10.1410.40">
    <property type="match status" value="1"/>
</dbReference>
<evidence type="ECO:0000256" key="13">
    <source>
        <dbReference type="ARBA" id="ARBA00022989"/>
    </source>
</evidence>
<keyword evidence="13" id="KW-1133">Transmembrane helix</keyword>
<comment type="cofactor">
    <cofactor evidence="1">
        <name>Fe(2+)</name>
        <dbReference type="ChEBI" id="CHEBI:29033"/>
    </cofactor>
</comment>
<dbReference type="GO" id="GO:1990931">
    <property type="term" value="F:mRNA N6-methyladenosine dioxygenase activity"/>
    <property type="evidence" value="ECO:0007669"/>
    <property type="project" value="UniProtKB-EC"/>
</dbReference>
<evidence type="ECO:0000256" key="7">
    <source>
        <dbReference type="ARBA" id="ARBA00022553"/>
    </source>
</evidence>
<dbReference type="GO" id="GO:0005741">
    <property type="term" value="C:mitochondrial outer membrane"/>
    <property type="evidence" value="ECO:0007669"/>
    <property type="project" value="UniProtKB-SubCell"/>
</dbReference>
<dbReference type="Pfam" id="PF20266">
    <property type="entry name" value="Mab-21_C"/>
    <property type="match status" value="1"/>
</dbReference>
<feature type="compositionally biased region" description="Low complexity" evidence="25">
    <location>
        <begin position="272"/>
        <end position="282"/>
    </location>
</feature>
<evidence type="ECO:0000259" key="27">
    <source>
        <dbReference type="Pfam" id="PF21297"/>
    </source>
</evidence>
<evidence type="ECO:0000256" key="25">
    <source>
        <dbReference type="SAM" id="MobiDB-lite"/>
    </source>
</evidence>
<comment type="similarity">
    <text evidence="4">Belongs to the alkB family.</text>
</comment>
<dbReference type="FunFam" id="1.10.1410.40:FF:000003">
    <property type="entry name" value="Mitochondrial dynamics protein MID51"/>
    <property type="match status" value="1"/>
</dbReference>
<keyword evidence="19" id="KW-0539">Nucleus</keyword>
<feature type="compositionally biased region" description="Low complexity" evidence="25">
    <location>
        <begin position="454"/>
        <end position="465"/>
    </location>
</feature>
<evidence type="ECO:0000256" key="14">
    <source>
        <dbReference type="ARBA" id="ARBA00023002"/>
    </source>
</evidence>
<dbReference type="InterPro" id="IPR045909">
    <property type="entry name" value="MID49/MID51"/>
</dbReference>
<evidence type="ECO:0000256" key="23">
    <source>
        <dbReference type="ARBA" id="ARBA00043160"/>
    </source>
</evidence>
<comment type="caution">
    <text evidence="28">The sequence shown here is derived from an EMBL/GenBank/DDBJ whole genome shotgun (WGS) entry which is preliminary data.</text>
</comment>
<dbReference type="InterPro" id="IPR046906">
    <property type="entry name" value="Mab-21_HhH/H2TH-like"/>
</dbReference>
<dbReference type="PANTHER" id="PTHR16451:SF13">
    <property type="entry name" value="MITOCHONDRIAL DYNAMICS PROTEIN MID49"/>
    <property type="match status" value="1"/>
</dbReference>
<keyword evidence="29" id="KW-1185">Reference proteome</keyword>
<evidence type="ECO:0000256" key="16">
    <source>
        <dbReference type="ARBA" id="ARBA00023128"/>
    </source>
</evidence>
<dbReference type="GO" id="GO:0016607">
    <property type="term" value="C:nuclear speck"/>
    <property type="evidence" value="ECO:0007669"/>
    <property type="project" value="UniProtKB-SubCell"/>
</dbReference>
<evidence type="ECO:0000256" key="17">
    <source>
        <dbReference type="ARBA" id="ARBA00023136"/>
    </source>
</evidence>
<evidence type="ECO:0000256" key="10">
    <source>
        <dbReference type="ARBA" id="ARBA00022741"/>
    </source>
</evidence>
<evidence type="ECO:0000259" key="26">
    <source>
        <dbReference type="Pfam" id="PF20266"/>
    </source>
</evidence>
<feature type="domain" description="Mab-21-like HhH/H2TH-like" evidence="26">
    <location>
        <begin position="719"/>
        <end position="805"/>
    </location>
</feature>
<dbReference type="AlphaFoldDB" id="A0AA88IRR7"/>
<evidence type="ECO:0000313" key="28">
    <source>
        <dbReference type="EMBL" id="KAK2817741.1"/>
    </source>
</evidence>
<comment type="subcellular location">
    <subcellularLocation>
        <location evidence="3">Mitochondrion outer membrane</location>
        <topology evidence="3">Single-pass membrane protein</topology>
    </subcellularLocation>
    <subcellularLocation>
        <location evidence="2">Nucleus speckle</location>
    </subcellularLocation>
</comment>
<name>A0AA88IRR7_TACVA</name>
<evidence type="ECO:0000256" key="20">
    <source>
        <dbReference type="ARBA" id="ARBA00030726"/>
    </source>
</evidence>